<dbReference type="RefSeq" id="WP_205114661.1">
    <property type="nucleotide sequence ID" value="NZ_JAFBCM010000001.1"/>
</dbReference>
<dbReference type="Pfam" id="PF05235">
    <property type="entry name" value="CHAD"/>
    <property type="match status" value="1"/>
</dbReference>
<name>A0ABV7YJ39_9ACTN</name>
<evidence type="ECO:0000313" key="5">
    <source>
        <dbReference type="Proteomes" id="UP001595699"/>
    </source>
</evidence>
<dbReference type="InterPro" id="IPR007899">
    <property type="entry name" value="CHAD_dom"/>
</dbReference>
<dbReference type="InterPro" id="IPR033469">
    <property type="entry name" value="CYTH-like_dom_sf"/>
</dbReference>
<evidence type="ECO:0000259" key="3">
    <source>
        <dbReference type="PROSITE" id="PS51708"/>
    </source>
</evidence>
<proteinExistence type="predicted"/>
<comment type="caution">
    <text evidence="4">The sequence shown here is derived from an EMBL/GenBank/DDBJ whole genome shotgun (WGS) entry which is preliminary data.</text>
</comment>
<dbReference type="PANTHER" id="PTHR39339:SF1">
    <property type="entry name" value="CHAD DOMAIN-CONTAINING PROTEIN"/>
    <property type="match status" value="1"/>
</dbReference>
<dbReference type="SMART" id="SM00880">
    <property type="entry name" value="CHAD"/>
    <property type="match status" value="1"/>
</dbReference>
<dbReference type="SMART" id="SM01118">
    <property type="entry name" value="CYTH"/>
    <property type="match status" value="1"/>
</dbReference>
<keyword evidence="5" id="KW-1185">Reference proteome</keyword>
<dbReference type="InterPro" id="IPR023577">
    <property type="entry name" value="CYTH_domain"/>
</dbReference>
<dbReference type="InterPro" id="IPR038186">
    <property type="entry name" value="CHAD_dom_sf"/>
</dbReference>
<accession>A0ABV7YJ39</accession>
<feature type="domain" description="CYTH" evidence="2">
    <location>
        <begin position="12"/>
        <end position="208"/>
    </location>
</feature>
<evidence type="ECO:0000256" key="1">
    <source>
        <dbReference type="SAM" id="MobiDB-lite"/>
    </source>
</evidence>
<dbReference type="PROSITE" id="PS51707">
    <property type="entry name" value="CYTH"/>
    <property type="match status" value="1"/>
</dbReference>
<evidence type="ECO:0000259" key="2">
    <source>
        <dbReference type="PROSITE" id="PS51707"/>
    </source>
</evidence>
<dbReference type="Pfam" id="PF01928">
    <property type="entry name" value="CYTH"/>
    <property type="match status" value="1"/>
</dbReference>
<dbReference type="Gene3D" id="1.40.20.10">
    <property type="entry name" value="CHAD domain"/>
    <property type="match status" value="1"/>
</dbReference>
<dbReference type="Gene3D" id="2.40.320.10">
    <property type="entry name" value="Hypothetical Protein Pfu-838710-001"/>
    <property type="match status" value="1"/>
</dbReference>
<dbReference type="Proteomes" id="UP001595699">
    <property type="component" value="Unassembled WGS sequence"/>
</dbReference>
<dbReference type="PANTHER" id="PTHR39339">
    <property type="entry name" value="SLR1444 PROTEIN"/>
    <property type="match status" value="1"/>
</dbReference>
<protein>
    <submittedName>
        <fullName evidence="4">CHAD domain-containing protein</fullName>
    </submittedName>
</protein>
<sequence>MAQSRNGSPEIVREKEYKFRVHGQYHLPDLSLLVTVADGGTVVLDATYYDTADLRLAREGASLRMRTGGSDEGWHLKLKVADESGAGVRDEIRLPLSGKRGAAPPDQLLSLVAVLTAGLPVEPRARLRTERAIRILSNGAGIELAELTDDRVNVLEEGAVAAQFRELELELRPDADEKTLDQVCRLLVDEGAVAGGFTSKAARALGGRASSPPEVPAPEPVSEKSPARSLLQYQLATYVRALRSEDIRVRLDLPDSVHQFRVSIRRLRSVLRVFRPLLDTSWSEPLREELQFVASLFGPVRDTEVQLARLESHAASALPAESAEDVQRFLRRRLGAELSEAREQALSLLGGSRYLKLHEALVEAVRAPRTKDDAERSSRKVLPPLVEDAWKKLSSAVSKLSLEDPDEVWHAARIKAKRARYAADACAPALGKPAKQLGSQLSSVTDVLGEHQDSVVAASTLSRLALSGRVPSATAYWLGVLHERELGLTAAARASFAAVWQEASKRKYREWVHGGS</sequence>
<reference evidence="5" key="1">
    <citation type="journal article" date="2019" name="Int. J. Syst. Evol. Microbiol.">
        <title>The Global Catalogue of Microorganisms (GCM) 10K type strain sequencing project: providing services to taxonomists for standard genome sequencing and annotation.</title>
        <authorList>
            <consortium name="The Broad Institute Genomics Platform"/>
            <consortium name="The Broad Institute Genome Sequencing Center for Infectious Disease"/>
            <person name="Wu L."/>
            <person name="Ma J."/>
        </authorList>
    </citation>
    <scope>NUCLEOTIDE SEQUENCE [LARGE SCALE GENOMIC DNA]</scope>
    <source>
        <strain evidence="5">CGMCC 4.7241</strain>
    </source>
</reference>
<dbReference type="CDD" id="cd07374">
    <property type="entry name" value="CYTH-like_Pase"/>
    <property type="match status" value="1"/>
</dbReference>
<dbReference type="PROSITE" id="PS51708">
    <property type="entry name" value="CHAD"/>
    <property type="match status" value="1"/>
</dbReference>
<evidence type="ECO:0000313" key="4">
    <source>
        <dbReference type="EMBL" id="MFC3764093.1"/>
    </source>
</evidence>
<dbReference type="SUPFAM" id="SSF55154">
    <property type="entry name" value="CYTH-like phosphatases"/>
    <property type="match status" value="1"/>
</dbReference>
<feature type="domain" description="CHAD" evidence="3">
    <location>
        <begin position="220"/>
        <end position="505"/>
    </location>
</feature>
<feature type="region of interest" description="Disordered" evidence="1">
    <location>
        <begin position="204"/>
        <end position="223"/>
    </location>
</feature>
<gene>
    <name evidence="4" type="ORF">ACFOUW_24885</name>
</gene>
<organism evidence="4 5">
    <name type="scientific">Tenggerimyces flavus</name>
    <dbReference type="NCBI Taxonomy" id="1708749"/>
    <lineage>
        <taxon>Bacteria</taxon>
        <taxon>Bacillati</taxon>
        <taxon>Actinomycetota</taxon>
        <taxon>Actinomycetes</taxon>
        <taxon>Propionibacteriales</taxon>
        <taxon>Nocardioidaceae</taxon>
        <taxon>Tenggerimyces</taxon>
    </lineage>
</organism>
<dbReference type="EMBL" id="JBHRZH010000023">
    <property type="protein sequence ID" value="MFC3764093.1"/>
    <property type="molecule type" value="Genomic_DNA"/>
</dbReference>